<dbReference type="SUPFAM" id="SSF50630">
    <property type="entry name" value="Acid proteases"/>
    <property type="match status" value="1"/>
</dbReference>
<dbReference type="InterPro" id="IPR001969">
    <property type="entry name" value="Aspartic_peptidase_AS"/>
</dbReference>
<accession>A0ABP9YY84</accession>
<proteinExistence type="inferred from homology"/>
<dbReference type="InterPro" id="IPR008195">
    <property type="entry name" value="Ribosomal_eL34"/>
</dbReference>
<keyword evidence="5" id="KW-0645">Protease</keyword>
<dbReference type="PANTHER" id="PTHR47966:SF51">
    <property type="entry name" value="BETA-SITE APP-CLEAVING ENZYME, ISOFORM A-RELATED"/>
    <property type="match status" value="1"/>
</dbReference>
<dbReference type="Gene3D" id="6.20.370.70">
    <property type="match status" value="1"/>
</dbReference>
<reference evidence="9 10" key="1">
    <citation type="submission" date="2024-04" db="EMBL/GenBank/DDBJ databases">
        <title>genome sequences of Mucor flavus KT1a and Helicostylum pulchrum KT1b strains isolated from the surface of a dry-aged beef.</title>
        <authorList>
            <person name="Toyotome T."/>
            <person name="Hosono M."/>
            <person name="Torimaru M."/>
            <person name="Fukuda K."/>
            <person name="Mikami N."/>
        </authorList>
    </citation>
    <scope>NUCLEOTIDE SEQUENCE [LARGE SCALE GENOMIC DNA]</scope>
    <source>
        <strain evidence="9 10">KT1a</strain>
    </source>
</reference>
<gene>
    <name evidence="9" type="ORF">MFLAVUS_005249</name>
</gene>
<dbReference type="InterPro" id="IPR033121">
    <property type="entry name" value="PEPTIDASE_A1"/>
</dbReference>
<comment type="catalytic activity">
    <reaction evidence="1">
        <text>Hydrolysis of proteins with broad specificity similar to that of pepsin A, preferring hydrophobic residues at P1 and P1'. Clots milk and activates trypsinogen. Does not cleave 4-Gln-|-His-5, but does cleave 10-His-|-Leu-11 and 12-Val-|-Glu-13 in B chain of insulin.</text>
        <dbReference type="EC" id="3.4.23.21"/>
    </reaction>
</comment>
<evidence type="ECO:0000313" key="10">
    <source>
        <dbReference type="Proteomes" id="UP001473302"/>
    </source>
</evidence>
<evidence type="ECO:0000256" key="3">
    <source>
        <dbReference type="ARBA" id="ARBA00009875"/>
    </source>
</evidence>
<evidence type="ECO:0000256" key="2">
    <source>
        <dbReference type="ARBA" id="ARBA00007447"/>
    </source>
</evidence>
<keyword evidence="6" id="KW-0689">Ribosomal protein</keyword>
<dbReference type="InterPro" id="IPR021109">
    <property type="entry name" value="Peptidase_aspartic_dom_sf"/>
</dbReference>
<evidence type="ECO:0000256" key="7">
    <source>
        <dbReference type="ARBA" id="ARBA00023274"/>
    </source>
</evidence>
<sequence>METKKIGYYSTVGIGEPVQWFNVVLDTGSSDFWVVSNDCYTAEYCRRHQKFQSKHSTTYRLQTPPQSLQIRYGTGSIDARMGRDTLRIGSMTLKNQSIADAIGLSSEFKDLPIDGILGLGFSKLSKSDKYKPTLIESMVNQKLIDKAVFSIYTQPAGAEIDFGGTDPTRYEDQIVYAPVIGDTYWSTKMTKSFFGNTTTIGSRSIILDTGTTLLIATPEDAKQIHATIKGAVGNKDGSYAIPCHLKGKLPDLVLVVNGHLLSVPSDDYILLSTDDTSMCLSGISGQNINKPNHWILGDVFLKAYYTVFDTQNKRLGFAKSVTDPMLSIEQYDLLGRHVFFSKMAQRLTYRRRCSYNTRSNRVRAVKTPGGKLVYQYEKKPVKAPRCGDCGEALAGIKALRPREFATVSKTNKHVSRAYGGSRCAHCVRNRIVRAFLIEEQKIVKKVLKAQK</sequence>
<evidence type="ECO:0000256" key="6">
    <source>
        <dbReference type="ARBA" id="ARBA00022980"/>
    </source>
</evidence>
<keyword evidence="5" id="KW-0064">Aspartyl protease</keyword>
<dbReference type="EMBL" id="BAABUK010000011">
    <property type="protein sequence ID" value="GAA5811804.1"/>
    <property type="molecule type" value="Genomic_DNA"/>
</dbReference>
<dbReference type="PROSITE" id="PS51767">
    <property type="entry name" value="PEPTIDASE_A1"/>
    <property type="match status" value="1"/>
</dbReference>
<evidence type="ECO:0000313" key="9">
    <source>
        <dbReference type="EMBL" id="GAA5811804.1"/>
    </source>
</evidence>
<dbReference type="PRINTS" id="PR01250">
    <property type="entry name" value="RIBOSOMALL34"/>
</dbReference>
<evidence type="ECO:0000256" key="4">
    <source>
        <dbReference type="ARBA" id="ARBA00013205"/>
    </source>
</evidence>
<dbReference type="InterPro" id="IPR038562">
    <property type="entry name" value="Ribosomal_eL34_C_sf"/>
</dbReference>
<comment type="similarity">
    <text evidence="2">Belongs to the peptidase A1 family.</text>
</comment>
<dbReference type="InterPro" id="IPR034164">
    <property type="entry name" value="Pepsin-like_dom"/>
</dbReference>
<feature type="domain" description="Peptidase A1" evidence="8">
    <location>
        <begin position="8"/>
        <end position="318"/>
    </location>
</feature>
<evidence type="ECO:0000259" key="8">
    <source>
        <dbReference type="PROSITE" id="PS51767"/>
    </source>
</evidence>
<dbReference type="PANTHER" id="PTHR47966">
    <property type="entry name" value="BETA-SITE APP-CLEAVING ENZYME, ISOFORM A-RELATED"/>
    <property type="match status" value="1"/>
</dbReference>
<dbReference type="InterPro" id="IPR018065">
    <property type="entry name" value="Ribosomal_eL34_CS"/>
</dbReference>
<dbReference type="InterPro" id="IPR001461">
    <property type="entry name" value="Aspartic_peptidase_A1"/>
</dbReference>
<dbReference type="PROSITE" id="PS01145">
    <property type="entry name" value="RIBOSOMAL_L34E"/>
    <property type="match status" value="1"/>
</dbReference>
<dbReference type="EC" id="3.4.23.21" evidence="4"/>
<keyword evidence="5" id="KW-0378">Hydrolase</keyword>
<dbReference type="Proteomes" id="UP001473302">
    <property type="component" value="Unassembled WGS sequence"/>
</dbReference>
<dbReference type="Pfam" id="PF01199">
    <property type="entry name" value="Ribosomal_L34e"/>
    <property type="match status" value="1"/>
</dbReference>
<dbReference type="PROSITE" id="PS00141">
    <property type="entry name" value="ASP_PROTEASE"/>
    <property type="match status" value="2"/>
</dbReference>
<dbReference type="CDD" id="cd05471">
    <property type="entry name" value="pepsin_like"/>
    <property type="match status" value="1"/>
</dbReference>
<dbReference type="Gene3D" id="6.20.340.10">
    <property type="match status" value="1"/>
</dbReference>
<dbReference type="Gene3D" id="2.40.70.10">
    <property type="entry name" value="Acid Proteases"/>
    <property type="match status" value="2"/>
</dbReference>
<evidence type="ECO:0000256" key="5">
    <source>
        <dbReference type="ARBA" id="ARBA00022750"/>
    </source>
</evidence>
<keyword evidence="10" id="KW-1185">Reference proteome</keyword>
<protein>
    <recommendedName>
        <fullName evidence="4">rhizopuspepsin</fullName>
        <ecNumber evidence="4">3.4.23.21</ecNumber>
    </recommendedName>
</protein>
<organism evidence="9 10">
    <name type="scientific">Mucor flavus</name>
    <dbReference type="NCBI Taxonomy" id="439312"/>
    <lineage>
        <taxon>Eukaryota</taxon>
        <taxon>Fungi</taxon>
        <taxon>Fungi incertae sedis</taxon>
        <taxon>Mucoromycota</taxon>
        <taxon>Mucoromycotina</taxon>
        <taxon>Mucoromycetes</taxon>
        <taxon>Mucorales</taxon>
        <taxon>Mucorineae</taxon>
        <taxon>Mucoraceae</taxon>
        <taxon>Mucor</taxon>
    </lineage>
</organism>
<evidence type="ECO:0000256" key="1">
    <source>
        <dbReference type="ARBA" id="ARBA00001130"/>
    </source>
</evidence>
<dbReference type="Pfam" id="PF00026">
    <property type="entry name" value="Asp"/>
    <property type="match status" value="1"/>
</dbReference>
<comment type="caution">
    <text evidence="9">The sequence shown here is derived from an EMBL/GenBank/DDBJ whole genome shotgun (WGS) entry which is preliminary data.</text>
</comment>
<name>A0ABP9YY84_9FUNG</name>
<comment type="similarity">
    <text evidence="3">Belongs to the eukaryotic ribosomal protein eL34 family.</text>
</comment>
<keyword evidence="7" id="KW-0687">Ribonucleoprotein</keyword>